<reference evidence="1" key="1">
    <citation type="submission" date="2023-10" db="EMBL/GenBank/DDBJ databases">
        <title>Genome assembly of Pristionchus species.</title>
        <authorList>
            <person name="Yoshida K."/>
            <person name="Sommer R.J."/>
        </authorList>
    </citation>
    <scope>NUCLEOTIDE SEQUENCE</scope>
    <source>
        <strain evidence="1">RS5133</strain>
    </source>
</reference>
<dbReference type="AlphaFoldDB" id="A0AAV5WPF9"/>
<dbReference type="Proteomes" id="UP001432322">
    <property type="component" value="Unassembled WGS sequence"/>
</dbReference>
<protein>
    <submittedName>
        <fullName evidence="1">Uncharacterized protein</fullName>
    </submittedName>
</protein>
<dbReference type="EMBL" id="BTSY01000006">
    <property type="protein sequence ID" value="GMT33896.1"/>
    <property type="molecule type" value="Genomic_DNA"/>
</dbReference>
<gene>
    <name evidence="1" type="ORF">PFISCL1PPCAC_25193</name>
</gene>
<name>A0AAV5WPF9_9BILA</name>
<comment type="caution">
    <text evidence="1">The sequence shown here is derived from an EMBL/GenBank/DDBJ whole genome shotgun (WGS) entry which is preliminary data.</text>
</comment>
<sequence length="136" mass="15839">TMSCPCFGSQITPTEDSIFRERKSVFEMIEALGKPNPIVIELFYNPFSIAHYIFHIFCHPFNHWITSANLTDEEKKIVRNNLPMFAQRIINDSLFPWTSSQSNYAGSNWSTCQDFSCFVLKFFPCFFNSQILEISE</sequence>
<keyword evidence="2" id="KW-1185">Reference proteome</keyword>
<proteinExistence type="predicted"/>
<evidence type="ECO:0000313" key="1">
    <source>
        <dbReference type="EMBL" id="GMT33896.1"/>
    </source>
</evidence>
<organism evidence="1 2">
    <name type="scientific">Pristionchus fissidentatus</name>
    <dbReference type="NCBI Taxonomy" id="1538716"/>
    <lineage>
        <taxon>Eukaryota</taxon>
        <taxon>Metazoa</taxon>
        <taxon>Ecdysozoa</taxon>
        <taxon>Nematoda</taxon>
        <taxon>Chromadorea</taxon>
        <taxon>Rhabditida</taxon>
        <taxon>Rhabditina</taxon>
        <taxon>Diplogasteromorpha</taxon>
        <taxon>Diplogasteroidea</taxon>
        <taxon>Neodiplogasteridae</taxon>
        <taxon>Pristionchus</taxon>
    </lineage>
</organism>
<feature type="non-terminal residue" evidence="1">
    <location>
        <position position="1"/>
    </location>
</feature>
<evidence type="ECO:0000313" key="2">
    <source>
        <dbReference type="Proteomes" id="UP001432322"/>
    </source>
</evidence>
<accession>A0AAV5WPF9</accession>
<feature type="non-terminal residue" evidence="1">
    <location>
        <position position="136"/>
    </location>
</feature>